<dbReference type="PANTHER" id="PTHR43133:SF51">
    <property type="entry name" value="RNA POLYMERASE SIGMA FACTOR"/>
    <property type="match status" value="1"/>
</dbReference>
<protein>
    <submittedName>
        <fullName evidence="6">RNA polymerase sigma factor</fullName>
    </submittedName>
</protein>
<dbReference type="CDD" id="cd06171">
    <property type="entry name" value="Sigma70_r4"/>
    <property type="match status" value="1"/>
</dbReference>
<dbReference type="InterPro" id="IPR013324">
    <property type="entry name" value="RNA_pol_sigma_r3/r4-like"/>
</dbReference>
<dbReference type="SUPFAM" id="SSF88659">
    <property type="entry name" value="Sigma3 and sigma4 domains of RNA polymerase sigma factors"/>
    <property type="match status" value="1"/>
</dbReference>
<dbReference type="GO" id="GO:0016987">
    <property type="term" value="F:sigma factor activity"/>
    <property type="evidence" value="ECO:0007669"/>
    <property type="project" value="UniProtKB-KW"/>
</dbReference>
<evidence type="ECO:0000256" key="1">
    <source>
        <dbReference type="ARBA" id="ARBA00010641"/>
    </source>
</evidence>
<keyword evidence="7" id="KW-1185">Reference proteome</keyword>
<evidence type="ECO:0000259" key="5">
    <source>
        <dbReference type="PROSITE" id="PS00622"/>
    </source>
</evidence>
<dbReference type="Gene3D" id="1.10.10.10">
    <property type="entry name" value="Winged helix-like DNA-binding domain superfamily/Winged helix DNA-binding domain"/>
    <property type="match status" value="1"/>
</dbReference>
<dbReference type="NCBIfam" id="TIGR02937">
    <property type="entry name" value="sigma70-ECF"/>
    <property type="match status" value="1"/>
</dbReference>
<dbReference type="AlphaFoldDB" id="A0A5S9IR70"/>
<dbReference type="OrthoDB" id="9795666at2"/>
<accession>A0A5S9IR70</accession>
<reference evidence="6 7" key="1">
    <citation type="submission" date="2019-08" db="EMBL/GenBank/DDBJ databases">
        <title>Complete genome sequence of Candidatus Uab amorphum.</title>
        <authorList>
            <person name="Shiratori T."/>
            <person name="Suzuki S."/>
            <person name="Kakizawa Y."/>
            <person name="Ishida K."/>
        </authorList>
    </citation>
    <scope>NUCLEOTIDE SEQUENCE [LARGE SCALE GENOMIC DNA]</scope>
    <source>
        <strain evidence="6 7">SRT547</strain>
    </source>
</reference>
<dbReference type="InterPro" id="IPR013249">
    <property type="entry name" value="RNA_pol_sigma70_r4_t2"/>
</dbReference>
<dbReference type="GO" id="GO:0006352">
    <property type="term" value="P:DNA-templated transcription initiation"/>
    <property type="evidence" value="ECO:0007669"/>
    <property type="project" value="InterPro"/>
</dbReference>
<dbReference type="EMBL" id="AP019860">
    <property type="protein sequence ID" value="BBM86080.1"/>
    <property type="molecule type" value="Genomic_DNA"/>
</dbReference>
<dbReference type="InterPro" id="IPR007627">
    <property type="entry name" value="RNA_pol_sigma70_r2"/>
</dbReference>
<organism evidence="6 7">
    <name type="scientific">Uabimicrobium amorphum</name>
    <dbReference type="NCBI Taxonomy" id="2596890"/>
    <lineage>
        <taxon>Bacteria</taxon>
        <taxon>Pseudomonadati</taxon>
        <taxon>Planctomycetota</taxon>
        <taxon>Candidatus Uabimicrobiia</taxon>
        <taxon>Candidatus Uabimicrobiales</taxon>
        <taxon>Candidatus Uabimicrobiaceae</taxon>
        <taxon>Candidatus Uabimicrobium</taxon>
    </lineage>
</organism>
<keyword evidence="4" id="KW-0804">Transcription</keyword>
<evidence type="ECO:0000256" key="4">
    <source>
        <dbReference type="ARBA" id="ARBA00023163"/>
    </source>
</evidence>
<gene>
    <name evidence="6" type="ORF">UABAM_04466</name>
</gene>
<dbReference type="InterPro" id="IPR039425">
    <property type="entry name" value="RNA_pol_sigma-70-like"/>
</dbReference>
<dbReference type="PROSITE" id="PS00622">
    <property type="entry name" value="HTH_LUXR_1"/>
    <property type="match status" value="1"/>
</dbReference>
<feature type="domain" description="HTH luxR-type" evidence="5">
    <location>
        <begin position="147"/>
        <end position="174"/>
    </location>
</feature>
<dbReference type="InterPro" id="IPR014284">
    <property type="entry name" value="RNA_pol_sigma-70_dom"/>
</dbReference>
<dbReference type="KEGG" id="uam:UABAM_04466"/>
<dbReference type="Proteomes" id="UP000326354">
    <property type="component" value="Chromosome"/>
</dbReference>
<keyword evidence="2" id="KW-0805">Transcription regulation</keyword>
<evidence type="ECO:0000256" key="3">
    <source>
        <dbReference type="ARBA" id="ARBA00023082"/>
    </source>
</evidence>
<dbReference type="InterPro" id="IPR013325">
    <property type="entry name" value="RNA_pol_sigma_r2"/>
</dbReference>
<dbReference type="Pfam" id="PF04542">
    <property type="entry name" value="Sigma70_r2"/>
    <property type="match status" value="1"/>
</dbReference>
<keyword evidence="3" id="KW-0731">Sigma factor</keyword>
<dbReference type="SUPFAM" id="SSF88946">
    <property type="entry name" value="Sigma2 domain of RNA polymerase sigma factors"/>
    <property type="match status" value="1"/>
</dbReference>
<dbReference type="PANTHER" id="PTHR43133">
    <property type="entry name" value="RNA POLYMERASE ECF-TYPE SIGMA FACTO"/>
    <property type="match status" value="1"/>
</dbReference>
<comment type="similarity">
    <text evidence="1">Belongs to the sigma-70 factor family. ECF subfamily.</text>
</comment>
<proteinExistence type="inferred from homology"/>
<dbReference type="InterPro" id="IPR036388">
    <property type="entry name" value="WH-like_DNA-bd_sf"/>
</dbReference>
<name>A0A5S9IR70_UABAM</name>
<dbReference type="InterPro" id="IPR000792">
    <property type="entry name" value="Tscrpt_reg_LuxR_C"/>
</dbReference>
<dbReference type="Gene3D" id="1.10.1740.10">
    <property type="match status" value="1"/>
</dbReference>
<evidence type="ECO:0000313" key="7">
    <source>
        <dbReference type="Proteomes" id="UP000326354"/>
    </source>
</evidence>
<evidence type="ECO:0000313" key="6">
    <source>
        <dbReference type="EMBL" id="BBM86080.1"/>
    </source>
</evidence>
<dbReference type="RefSeq" id="WP_151970158.1">
    <property type="nucleotide sequence ID" value="NZ_AP019860.1"/>
</dbReference>
<evidence type="ECO:0000256" key="2">
    <source>
        <dbReference type="ARBA" id="ARBA00023015"/>
    </source>
</evidence>
<dbReference type="GO" id="GO:0003677">
    <property type="term" value="F:DNA binding"/>
    <property type="evidence" value="ECO:0007669"/>
    <property type="project" value="InterPro"/>
</dbReference>
<dbReference type="Pfam" id="PF08281">
    <property type="entry name" value="Sigma70_r4_2"/>
    <property type="match status" value="1"/>
</dbReference>
<sequence length="182" mass="21783">MLEDNDLVELFNDGEAQAFEILVERYSSRIINFIYRLCWQRELAEDLAQEVFIKLYRNLSRYECSGKFSAYIFTIAKNIWIDFLRSKRGKTELSKRKTHEIIFENIKSKEPSAEEMVYYKEKLELLQTTINELSEEQRMVFMLYHDDMKYAEIAEILSIPEGTVKSRLHHAFQKIKKALFEE</sequence>